<sequence>MVWRLMSNVWFSVIINGAAYGFFKSSRGIRQGDPLSQALFVIGVEVLSRGLNSLSLQQGFVGFTVPRGCTPVTYLAFADDVLIFANGSSRSLKDVMLVLPPAIVATVVQIPTPHDRGRIKWYRCRRNQESLPWHRLFRRSGKGRLPLDDVVRGLGVQVASKCFCCTAAAGETLEHVFSTGQITTAAWAYFQNICGIVHSGSGTRSHLLAWWLSSPASGRLRFLYDIVPSFICWNIWKARCKAVFDGIKVRAAEVCEATFKDVKAVIEIHLNLVGHVHSLPLLCERVLHSPARYEYKIVRWEGNPGASGGGGILRDSSGRLLLAFSAFLGGMSSLRAEALAILTGVQLCLRKGFFPRTIQSDLLLLVGILQRRVQCPWHIRREVEQVWQLVGVSRFVHCYREANKVADILSNMGVSHPHELVRCYSTAQDLPTLARGEAQLNRLGVPSVRRIRVRAT</sequence>
<dbReference type="Gene3D" id="3.30.420.10">
    <property type="entry name" value="Ribonuclease H-like superfamily/Ribonuclease H"/>
    <property type="match status" value="1"/>
</dbReference>
<reference evidence="4" key="2">
    <citation type="submission" date="2025-08" db="UniProtKB">
        <authorList>
            <consortium name="RefSeq"/>
        </authorList>
    </citation>
    <scope>IDENTIFICATION</scope>
    <source>
        <tissue evidence="4">Leaves</tissue>
    </source>
</reference>
<protein>
    <submittedName>
        <fullName evidence="4">Uncharacterized protein</fullName>
    </submittedName>
</protein>
<dbReference type="InterPro" id="IPR036397">
    <property type="entry name" value="RNaseH_sf"/>
</dbReference>
<gene>
    <name evidence="4" type="primary">LOC140038853</name>
</gene>
<name>A0ABM4X924_COFAR</name>
<evidence type="ECO:0000259" key="1">
    <source>
        <dbReference type="Pfam" id="PF13456"/>
    </source>
</evidence>
<proteinExistence type="predicted"/>
<dbReference type="InterPro" id="IPR012337">
    <property type="entry name" value="RNaseH-like_sf"/>
</dbReference>
<dbReference type="Pfam" id="PF13456">
    <property type="entry name" value="RVT_3"/>
    <property type="match status" value="1"/>
</dbReference>
<reference evidence="3" key="1">
    <citation type="journal article" date="2025" name="Foods">
        <title>Unveiling the Microbial Signatures of Arabica Coffee Cherries: Insights into Ripeness Specific Diversity, Functional Traits, and Implications for Quality and Safety.</title>
        <authorList>
            <consortium name="RefSeq"/>
            <person name="Tenea G.N."/>
            <person name="Cifuentes V."/>
            <person name="Reyes P."/>
            <person name="Cevallos-Vallejos M."/>
        </authorList>
    </citation>
    <scope>NUCLEOTIDE SEQUENCE [LARGE SCALE GENOMIC DNA]</scope>
</reference>
<feature type="domain" description="Reverse transcriptase zinc-binding" evidence="2">
    <location>
        <begin position="134"/>
        <end position="187"/>
    </location>
</feature>
<dbReference type="PANTHER" id="PTHR47723">
    <property type="entry name" value="OS05G0353850 PROTEIN"/>
    <property type="match status" value="1"/>
</dbReference>
<organism evidence="3 4">
    <name type="scientific">Coffea arabica</name>
    <name type="common">Arabian coffee</name>
    <dbReference type="NCBI Taxonomy" id="13443"/>
    <lineage>
        <taxon>Eukaryota</taxon>
        <taxon>Viridiplantae</taxon>
        <taxon>Streptophyta</taxon>
        <taxon>Embryophyta</taxon>
        <taxon>Tracheophyta</taxon>
        <taxon>Spermatophyta</taxon>
        <taxon>Magnoliopsida</taxon>
        <taxon>eudicotyledons</taxon>
        <taxon>Gunneridae</taxon>
        <taxon>Pentapetalae</taxon>
        <taxon>asterids</taxon>
        <taxon>lamiids</taxon>
        <taxon>Gentianales</taxon>
        <taxon>Rubiaceae</taxon>
        <taxon>Ixoroideae</taxon>
        <taxon>Gardenieae complex</taxon>
        <taxon>Bertiereae - Coffeeae clade</taxon>
        <taxon>Coffeeae</taxon>
        <taxon>Coffea</taxon>
    </lineage>
</organism>
<dbReference type="InterPro" id="IPR053151">
    <property type="entry name" value="RNase_H-like"/>
</dbReference>
<dbReference type="InterPro" id="IPR044730">
    <property type="entry name" value="RNase_H-like_dom_plant"/>
</dbReference>
<dbReference type="InterPro" id="IPR002156">
    <property type="entry name" value="RNaseH_domain"/>
</dbReference>
<dbReference type="CDD" id="cd06222">
    <property type="entry name" value="RNase_H_like"/>
    <property type="match status" value="1"/>
</dbReference>
<feature type="domain" description="RNase H type-1" evidence="1">
    <location>
        <begin position="300"/>
        <end position="412"/>
    </location>
</feature>
<evidence type="ECO:0000313" key="4">
    <source>
        <dbReference type="RefSeq" id="XP_071940464.1"/>
    </source>
</evidence>
<dbReference type="Proteomes" id="UP001652660">
    <property type="component" value="Chromosome 1c"/>
</dbReference>
<keyword evidence="3" id="KW-1185">Reference proteome</keyword>
<dbReference type="GeneID" id="140038853"/>
<dbReference type="Pfam" id="PF13966">
    <property type="entry name" value="zf-RVT"/>
    <property type="match status" value="1"/>
</dbReference>
<dbReference type="PANTHER" id="PTHR47723:SF19">
    <property type="entry name" value="POLYNUCLEOTIDYL TRANSFERASE, RIBONUCLEASE H-LIKE SUPERFAMILY PROTEIN"/>
    <property type="match status" value="1"/>
</dbReference>
<accession>A0ABM4X924</accession>
<dbReference type="SUPFAM" id="SSF53098">
    <property type="entry name" value="Ribonuclease H-like"/>
    <property type="match status" value="1"/>
</dbReference>
<evidence type="ECO:0000259" key="2">
    <source>
        <dbReference type="Pfam" id="PF13966"/>
    </source>
</evidence>
<dbReference type="InterPro" id="IPR026960">
    <property type="entry name" value="RVT-Znf"/>
</dbReference>
<evidence type="ECO:0000313" key="3">
    <source>
        <dbReference type="Proteomes" id="UP001652660"/>
    </source>
</evidence>
<dbReference type="RefSeq" id="XP_071940464.1">
    <property type="nucleotide sequence ID" value="XM_072084363.1"/>
</dbReference>